<accession>A0ABX1CQQ2</accession>
<organism evidence="2 3">
    <name type="scientific">Sphingomonas corticis</name>
    <dbReference type="NCBI Taxonomy" id="2722791"/>
    <lineage>
        <taxon>Bacteria</taxon>
        <taxon>Pseudomonadati</taxon>
        <taxon>Pseudomonadota</taxon>
        <taxon>Alphaproteobacteria</taxon>
        <taxon>Sphingomonadales</taxon>
        <taxon>Sphingomonadaceae</taxon>
        <taxon>Sphingomonas</taxon>
    </lineage>
</organism>
<name>A0ABX1CQQ2_9SPHN</name>
<dbReference type="RefSeq" id="WP_168133528.1">
    <property type="nucleotide sequence ID" value="NZ_JAAVJH010000003.1"/>
</dbReference>
<reference evidence="2 3" key="1">
    <citation type="submission" date="2020-03" db="EMBL/GenBank/DDBJ databases">
        <authorList>
            <person name="Wang L."/>
            <person name="He N."/>
            <person name="Li Y."/>
            <person name="Fang Y."/>
            <person name="Zhang F."/>
        </authorList>
    </citation>
    <scope>NUCLEOTIDE SEQUENCE [LARGE SCALE GENOMIC DNA]</scope>
    <source>
        <strain evidence="2 3">36D10-4-7</strain>
    </source>
</reference>
<evidence type="ECO:0000313" key="2">
    <source>
        <dbReference type="EMBL" id="NJR78062.1"/>
    </source>
</evidence>
<comment type="caution">
    <text evidence="2">The sequence shown here is derived from an EMBL/GenBank/DDBJ whole genome shotgun (WGS) entry which is preliminary data.</text>
</comment>
<dbReference type="Proteomes" id="UP000732399">
    <property type="component" value="Unassembled WGS sequence"/>
</dbReference>
<sequence>MTKPPEQQRQPAFDHDRGYSGQDYDIAEERRLAEEQPAGSVAPPAPSQGRRASFDPATGEVRGSGMGAGGGSPGEDPDSDSAGGDGPVITGAQPDKPAT</sequence>
<proteinExistence type="predicted"/>
<dbReference type="EMBL" id="JAAVJH010000003">
    <property type="protein sequence ID" value="NJR78062.1"/>
    <property type="molecule type" value="Genomic_DNA"/>
</dbReference>
<gene>
    <name evidence="2" type="ORF">HBH26_05450</name>
</gene>
<protein>
    <submittedName>
        <fullName evidence="2">Uncharacterized protein</fullName>
    </submittedName>
</protein>
<feature type="compositionally biased region" description="Gly residues" evidence="1">
    <location>
        <begin position="62"/>
        <end position="73"/>
    </location>
</feature>
<evidence type="ECO:0000256" key="1">
    <source>
        <dbReference type="SAM" id="MobiDB-lite"/>
    </source>
</evidence>
<feature type="compositionally biased region" description="Polar residues" evidence="1">
    <location>
        <begin position="1"/>
        <end position="10"/>
    </location>
</feature>
<feature type="region of interest" description="Disordered" evidence="1">
    <location>
        <begin position="1"/>
        <end position="99"/>
    </location>
</feature>
<evidence type="ECO:0000313" key="3">
    <source>
        <dbReference type="Proteomes" id="UP000732399"/>
    </source>
</evidence>
<keyword evidence="3" id="KW-1185">Reference proteome</keyword>